<reference evidence="1" key="1">
    <citation type="submission" date="2021-03" db="EMBL/GenBank/DDBJ databases">
        <authorList>
            <consortium name="Genoscope - CEA"/>
            <person name="William W."/>
        </authorList>
    </citation>
    <scope>NUCLEOTIDE SEQUENCE</scope>
    <source>
        <strain evidence="1">Doubled-haploid Pahang</strain>
    </source>
</reference>
<organism evidence="1">
    <name type="scientific">Musa acuminata subsp. malaccensis</name>
    <name type="common">Wild banana</name>
    <name type="synonym">Musa malaccensis</name>
    <dbReference type="NCBI Taxonomy" id="214687"/>
    <lineage>
        <taxon>Eukaryota</taxon>
        <taxon>Viridiplantae</taxon>
        <taxon>Streptophyta</taxon>
        <taxon>Embryophyta</taxon>
        <taxon>Tracheophyta</taxon>
        <taxon>Spermatophyta</taxon>
        <taxon>Magnoliopsida</taxon>
        <taxon>Liliopsida</taxon>
        <taxon>Zingiberales</taxon>
        <taxon>Musaceae</taxon>
        <taxon>Musa</taxon>
    </lineage>
</organism>
<feature type="non-terminal residue" evidence="1">
    <location>
        <position position="1"/>
    </location>
</feature>
<proteinExistence type="predicted"/>
<dbReference type="EMBL" id="HG996476">
    <property type="protein sequence ID" value="CAG1852189.1"/>
    <property type="molecule type" value="Genomic_DNA"/>
</dbReference>
<evidence type="ECO:0000313" key="1">
    <source>
        <dbReference type="EMBL" id="CAG1852189.1"/>
    </source>
</evidence>
<dbReference type="AlphaFoldDB" id="A0A8D7AMW8"/>
<gene>
    <name evidence="1" type="ORF">GSMUA_102120.1</name>
</gene>
<name>A0A8D7AMW8_MUSAM</name>
<protein>
    <submittedName>
        <fullName evidence="1">(wild Malaysian banana) hypothetical protein</fullName>
    </submittedName>
</protein>
<accession>A0A8D7AMW8</accession>
<sequence>WSCKNCCFFCLECWICLFCVKFARSHRLTSLWLNKPSDRSK</sequence>